<reference evidence="2" key="1">
    <citation type="journal article" date="2020" name="mSystems">
        <title>Genome- and Community-Level Interaction Insights into Carbon Utilization and Element Cycling Functions of Hydrothermarchaeota in Hydrothermal Sediment.</title>
        <authorList>
            <person name="Zhou Z."/>
            <person name="Liu Y."/>
            <person name="Xu W."/>
            <person name="Pan J."/>
            <person name="Luo Z.H."/>
            <person name="Li M."/>
        </authorList>
    </citation>
    <scope>NUCLEOTIDE SEQUENCE [LARGE SCALE GENOMIC DNA]</scope>
    <source>
        <strain evidence="2">SpSt-972</strain>
    </source>
</reference>
<comment type="caution">
    <text evidence="2">The sequence shown here is derived from an EMBL/GenBank/DDBJ whole genome shotgun (WGS) entry which is preliminary data.</text>
</comment>
<dbReference type="Pfam" id="PF00467">
    <property type="entry name" value="KOW"/>
    <property type="match status" value="1"/>
</dbReference>
<dbReference type="InterPro" id="IPR003607">
    <property type="entry name" value="HD/PDEase_dom"/>
</dbReference>
<accession>A0A832APA1</accession>
<dbReference type="SUPFAM" id="SSF109604">
    <property type="entry name" value="HD-domain/PDEase-like"/>
    <property type="match status" value="1"/>
</dbReference>
<evidence type="ECO:0000259" key="1">
    <source>
        <dbReference type="PROSITE" id="PS51832"/>
    </source>
</evidence>
<dbReference type="EMBL" id="DTPL01000042">
    <property type="protein sequence ID" value="HGA37326.1"/>
    <property type="molecule type" value="Genomic_DNA"/>
</dbReference>
<dbReference type="SMART" id="SM00471">
    <property type="entry name" value="HDc"/>
    <property type="match status" value="1"/>
</dbReference>
<evidence type="ECO:0000313" key="2">
    <source>
        <dbReference type="EMBL" id="HGA37326.1"/>
    </source>
</evidence>
<organism evidence="2">
    <name type="scientific">Desulfurella acetivorans</name>
    <dbReference type="NCBI Taxonomy" id="33002"/>
    <lineage>
        <taxon>Bacteria</taxon>
        <taxon>Pseudomonadati</taxon>
        <taxon>Campylobacterota</taxon>
        <taxon>Desulfurellia</taxon>
        <taxon>Desulfurellales</taxon>
        <taxon>Desulfurellaceae</taxon>
        <taxon>Desulfurella</taxon>
    </lineage>
</organism>
<dbReference type="InterPro" id="IPR005824">
    <property type="entry name" value="KOW"/>
</dbReference>
<dbReference type="PROSITE" id="PS51832">
    <property type="entry name" value="HD_GYP"/>
    <property type="match status" value="1"/>
</dbReference>
<name>A0A832APA1_DESAE</name>
<dbReference type="Pfam" id="PF13487">
    <property type="entry name" value="HD_5"/>
    <property type="match status" value="1"/>
</dbReference>
<feature type="domain" description="HD-GYP" evidence="1">
    <location>
        <begin position="129"/>
        <end position="338"/>
    </location>
</feature>
<protein>
    <submittedName>
        <fullName evidence="2">HD domain-containing protein</fullName>
    </submittedName>
</protein>
<dbReference type="AlphaFoldDB" id="A0A832APA1"/>
<dbReference type="CDD" id="cd00077">
    <property type="entry name" value="HDc"/>
    <property type="match status" value="1"/>
</dbReference>
<sequence>MYLVSIKSLKPNDILGKAIVSEKGQVLLNKGVKLDEHYINILDKYGYQFVYIEDDDTKDITVEDDISDELKTKAIKTIKKVFDIVTPTKDDNVDDFKEIIKKIEKGEIKKKLADSPFIKSIESMSYDIVNSLGDVKVLNGMASLKRQDNFTYQHCLDVTILSVALASKLLYTKKRLIELAKGCLLHDIGRILINKSLYTQPRKLSDAEFELIKKHPQIGYLVLKDVSQVGIIGSHIAYQHHEQQDGLGYPRGLKGNNLLPVPDKVTEEGYIMPLAEIVCVTNVYDALVSPRAYRSAYTPDQAFFIMKRMAGKQLNIEAFRVFSDMIPAYPIGTTVYILNGKYKNFIGVVSKVNQENLTRPTVRLLYNASKRRISPLEIDLMKNPIVNIAGVII</sequence>
<proteinExistence type="predicted"/>
<dbReference type="PANTHER" id="PTHR43155">
    <property type="entry name" value="CYCLIC DI-GMP PHOSPHODIESTERASE PA4108-RELATED"/>
    <property type="match status" value="1"/>
</dbReference>
<dbReference type="PANTHER" id="PTHR43155:SF2">
    <property type="entry name" value="CYCLIC DI-GMP PHOSPHODIESTERASE PA4108"/>
    <property type="match status" value="1"/>
</dbReference>
<dbReference type="Gene3D" id="1.10.3210.10">
    <property type="entry name" value="Hypothetical protein af1432"/>
    <property type="match status" value="1"/>
</dbReference>
<dbReference type="InterPro" id="IPR037522">
    <property type="entry name" value="HD_GYP_dom"/>
</dbReference>
<gene>
    <name evidence="2" type="ORF">ENX80_00710</name>
</gene>